<organism evidence="1">
    <name type="scientific">marine sediment metagenome</name>
    <dbReference type="NCBI Taxonomy" id="412755"/>
    <lineage>
        <taxon>unclassified sequences</taxon>
        <taxon>metagenomes</taxon>
        <taxon>ecological metagenomes</taxon>
    </lineage>
</organism>
<evidence type="ECO:0000313" key="1">
    <source>
        <dbReference type="EMBL" id="KKN34277.1"/>
    </source>
</evidence>
<dbReference type="AlphaFoldDB" id="A0A0F9QB64"/>
<name>A0A0F9QB64_9ZZZZ</name>
<dbReference type="EMBL" id="LAZR01002116">
    <property type="protein sequence ID" value="KKN34277.1"/>
    <property type="molecule type" value="Genomic_DNA"/>
</dbReference>
<protein>
    <submittedName>
        <fullName evidence="1">Uncharacterized protein</fullName>
    </submittedName>
</protein>
<accession>A0A0F9QB64</accession>
<sequence length="41" mass="5033">MLNINVNLNTIKIYLCEKQKIFDFNERKRNSVGFNRIVFWI</sequence>
<reference evidence="1" key="1">
    <citation type="journal article" date="2015" name="Nature">
        <title>Complex archaea that bridge the gap between prokaryotes and eukaryotes.</title>
        <authorList>
            <person name="Spang A."/>
            <person name="Saw J.H."/>
            <person name="Jorgensen S.L."/>
            <person name="Zaremba-Niedzwiedzka K."/>
            <person name="Martijn J."/>
            <person name="Lind A.E."/>
            <person name="van Eijk R."/>
            <person name="Schleper C."/>
            <person name="Guy L."/>
            <person name="Ettema T.J."/>
        </authorList>
    </citation>
    <scope>NUCLEOTIDE SEQUENCE</scope>
</reference>
<gene>
    <name evidence="1" type="ORF">LCGC14_0795340</name>
</gene>
<proteinExistence type="predicted"/>
<comment type="caution">
    <text evidence="1">The sequence shown here is derived from an EMBL/GenBank/DDBJ whole genome shotgun (WGS) entry which is preliminary data.</text>
</comment>